<evidence type="ECO:0000313" key="2">
    <source>
        <dbReference type="Proteomes" id="UP001054837"/>
    </source>
</evidence>
<gene>
    <name evidence="1" type="ORF">CDAR_196231</name>
</gene>
<keyword evidence="2" id="KW-1185">Reference proteome</keyword>
<sequence>MCVFIFSISIKFLRDYNLPTENPSKRFSTSLRLTTIKSLYPELLLQQSHRPNTPTIGKATTNPKRCLKYGRRVITFIRNRVHPKSFGGEWLMNIPSPDDWRPK</sequence>
<name>A0AAV4MHQ1_9ARAC</name>
<accession>A0AAV4MHQ1</accession>
<dbReference type="Proteomes" id="UP001054837">
    <property type="component" value="Unassembled WGS sequence"/>
</dbReference>
<protein>
    <submittedName>
        <fullName evidence="1">Uncharacterized protein</fullName>
    </submittedName>
</protein>
<organism evidence="1 2">
    <name type="scientific">Caerostris darwini</name>
    <dbReference type="NCBI Taxonomy" id="1538125"/>
    <lineage>
        <taxon>Eukaryota</taxon>
        <taxon>Metazoa</taxon>
        <taxon>Ecdysozoa</taxon>
        <taxon>Arthropoda</taxon>
        <taxon>Chelicerata</taxon>
        <taxon>Arachnida</taxon>
        <taxon>Araneae</taxon>
        <taxon>Araneomorphae</taxon>
        <taxon>Entelegynae</taxon>
        <taxon>Araneoidea</taxon>
        <taxon>Araneidae</taxon>
        <taxon>Caerostris</taxon>
    </lineage>
</organism>
<reference evidence="1 2" key="1">
    <citation type="submission" date="2021-06" db="EMBL/GenBank/DDBJ databases">
        <title>Caerostris darwini draft genome.</title>
        <authorList>
            <person name="Kono N."/>
            <person name="Arakawa K."/>
        </authorList>
    </citation>
    <scope>NUCLEOTIDE SEQUENCE [LARGE SCALE GENOMIC DNA]</scope>
</reference>
<proteinExistence type="predicted"/>
<evidence type="ECO:0000313" key="1">
    <source>
        <dbReference type="EMBL" id="GIX71509.1"/>
    </source>
</evidence>
<comment type="caution">
    <text evidence="1">The sequence shown here is derived from an EMBL/GenBank/DDBJ whole genome shotgun (WGS) entry which is preliminary data.</text>
</comment>
<dbReference type="EMBL" id="BPLQ01000453">
    <property type="protein sequence ID" value="GIX71509.1"/>
    <property type="molecule type" value="Genomic_DNA"/>
</dbReference>
<dbReference type="AlphaFoldDB" id="A0AAV4MHQ1"/>